<evidence type="ECO:0000259" key="12">
    <source>
        <dbReference type="PROSITE" id="PS50262"/>
    </source>
</evidence>
<dbReference type="InterPro" id="IPR017452">
    <property type="entry name" value="GPCR_Rhodpsn_7TM"/>
</dbReference>
<keyword evidence="14" id="KW-1185">Reference proteome</keyword>
<dbReference type="PROSITE" id="PS50262">
    <property type="entry name" value="G_PROTEIN_RECEP_F1_2"/>
    <property type="match status" value="1"/>
</dbReference>
<keyword evidence="4 11" id="KW-1133">Transmembrane helix</keyword>
<keyword evidence="9 10" id="KW-0807">Transducer</keyword>
<keyword evidence="2" id="KW-1003">Cell membrane</keyword>
<keyword evidence="3 10" id="KW-0812">Transmembrane</keyword>
<feature type="transmembrane region" description="Helical" evidence="11">
    <location>
        <begin position="79"/>
        <end position="103"/>
    </location>
</feature>
<evidence type="ECO:0000256" key="3">
    <source>
        <dbReference type="ARBA" id="ARBA00022692"/>
    </source>
</evidence>
<feature type="transmembrane region" description="Helical" evidence="11">
    <location>
        <begin position="201"/>
        <end position="220"/>
    </location>
</feature>
<accession>A0ABN8LHG2</accession>
<protein>
    <recommendedName>
        <fullName evidence="12">G-protein coupled receptors family 1 profile domain-containing protein</fullName>
    </recommendedName>
</protein>
<dbReference type="Proteomes" id="UP001159427">
    <property type="component" value="Unassembled WGS sequence"/>
</dbReference>
<evidence type="ECO:0000256" key="2">
    <source>
        <dbReference type="ARBA" id="ARBA00022475"/>
    </source>
</evidence>
<evidence type="ECO:0000256" key="1">
    <source>
        <dbReference type="ARBA" id="ARBA00004651"/>
    </source>
</evidence>
<keyword evidence="7 10" id="KW-0675">Receptor</keyword>
<dbReference type="Pfam" id="PF00001">
    <property type="entry name" value="7tm_1"/>
    <property type="match status" value="1"/>
</dbReference>
<dbReference type="InterPro" id="IPR000276">
    <property type="entry name" value="GPCR_Rhodpsn"/>
</dbReference>
<feature type="domain" description="G-protein coupled receptors family 1 profile" evidence="12">
    <location>
        <begin position="60"/>
        <end position="303"/>
    </location>
</feature>
<dbReference type="SUPFAM" id="SSF81321">
    <property type="entry name" value="Family A G protein-coupled receptor-like"/>
    <property type="match status" value="1"/>
</dbReference>
<keyword evidence="5 10" id="KW-0297">G-protein coupled receptor</keyword>
<reference evidence="13 14" key="1">
    <citation type="submission" date="2022-05" db="EMBL/GenBank/DDBJ databases">
        <authorList>
            <consortium name="Genoscope - CEA"/>
            <person name="William W."/>
        </authorList>
    </citation>
    <scope>NUCLEOTIDE SEQUENCE [LARGE SCALE GENOMIC DNA]</scope>
</reference>
<dbReference type="PANTHER" id="PTHR24246">
    <property type="entry name" value="OLFACTORY RECEPTOR AND ADENOSINE RECEPTOR"/>
    <property type="match status" value="1"/>
</dbReference>
<comment type="caution">
    <text evidence="13">The sequence shown here is derived from an EMBL/GenBank/DDBJ whole genome shotgun (WGS) entry which is preliminary data.</text>
</comment>
<feature type="transmembrane region" description="Helical" evidence="11">
    <location>
        <begin position="44"/>
        <end position="67"/>
    </location>
</feature>
<dbReference type="PRINTS" id="PR00237">
    <property type="entry name" value="GPCRRHODOPSN"/>
</dbReference>
<evidence type="ECO:0000256" key="5">
    <source>
        <dbReference type="ARBA" id="ARBA00023040"/>
    </source>
</evidence>
<evidence type="ECO:0000313" key="13">
    <source>
        <dbReference type="EMBL" id="CAH3015069.1"/>
    </source>
</evidence>
<comment type="subcellular location">
    <subcellularLocation>
        <location evidence="1">Cell membrane</location>
        <topology evidence="1">Multi-pass membrane protein</topology>
    </subcellularLocation>
</comment>
<proteinExistence type="inferred from homology"/>
<evidence type="ECO:0000256" key="11">
    <source>
        <dbReference type="SAM" id="Phobius"/>
    </source>
</evidence>
<evidence type="ECO:0000256" key="8">
    <source>
        <dbReference type="ARBA" id="ARBA00023180"/>
    </source>
</evidence>
<evidence type="ECO:0000256" key="6">
    <source>
        <dbReference type="ARBA" id="ARBA00023136"/>
    </source>
</evidence>
<name>A0ABN8LHG2_9CNID</name>
<feature type="transmembrane region" description="Helical" evidence="11">
    <location>
        <begin position="123"/>
        <end position="145"/>
    </location>
</feature>
<keyword evidence="6 11" id="KW-0472">Membrane</keyword>
<dbReference type="PROSITE" id="PS00237">
    <property type="entry name" value="G_PROTEIN_RECEP_F1_1"/>
    <property type="match status" value="1"/>
</dbReference>
<evidence type="ECO:0000256" key="7">
    <source>
        <dbReference type="ARBA" id="ARBA00023170"/>
    </source>
</evidence>
<dbReference type="CDD" id="cd00637">
    <property type="entry name" value="7tm_classA_rhodopsin-like"/>
    <property type="match status" value="1"/>
</dbReference>
<evidence type="ECO:0000256" key="9">
    <source>
        <dbReference type="ARBA" id="ARBA00023224"/>
    </source>
</evidence>
<keyword evidence="8" id="KW-0325">Glycoprotein</keyword>
<evidence type="ECO:0000313" key="14">
    <source>
        <dbReference type="Proteomes" id="UP001159427"/>
    </source>
</evidence>
<gene>
    <name evidence="13" type="ORF">PEVE_00011102</name>
</gene>
<comment type="similarity">
    <text evidence="10">Belongs to the G-protein coupled receptor 1 family.</text>
</comment>
<feature type="transmembrane region" description="Helical" evidence="11">
    <location>
        <begin position="255"/>
        <end position="275"/>
    </location>
</feature>
<feature type="transmembrane region" description="Helical" evidence="11">
    <location>
        <begin position="287"/>
        <end position="304"/>
    </location>
</feature>
<evidence type="ECO:0000256" key="10">
    <source>
        <dbReference type="RuleBase" id="RU000688"/>
    </source>
</evidence>
<sequence length="321" mass="36230">MENITKNDILNVFQDQEVKETGRQCFFKGFSETLQLNYFYYSNFALTPVTILLATWCFLSNGFVLLMFIRGKLQLRAGFYCLCSLTTTDVLWSGLVIPLYASFRIKELLTGRACANKSDWDNPIMVTSFFLCVFSTVGTLGVMSVDRYLAVSKPMWYKVVIKNRHIITACCGVWLITLAMVILKQIVLFPRKVVELFEACYMVICSSLIIVLQLFTLMGLRKHNNGVANLVEGSAQRNNRGNALERRLAILTRHVVGLLGIILIPVCILVVVSNILRTNLSPFAEPLYFTMATLCSGINPVLYYRGNSQIRQGITSLVKCH</sequence>
<dbReference type="Gene3D" id="1.20.1070.10">
    <property type="entry name" value="Rhodopsin 7-helix transmembrane proteins"/>
    <property type="match status" value="1"/>
</dbReference>
<feature type="transmembrane region" description="Helical" evidence="11">
    <location>
        <begin position="166"/>
        <end position="189"/>
    </location>
</feature>
<dbReference type="PANTHER" id="PTHR24246:SF27">
    <property type="entry name" value="ADENOSINE RECEPTOR, ISOFORM A"/>
    <property type="match status" value="1"/>
</dbReference>
<dbReference type="EMBL" id="CALNXI010000018">
    <property type="protein sequence ID" value="CAH3015069.1"/>
    <property type="molecule type" value="Genomic_DNA"/>
</dbReference>
<organism evidence="13 14">
    <name type="scientific">Porites evermanni</name>
    <dbReference type="NCBI Taxonomy" id="104178"/>
    <lineage>
        <taxon>Eukaryota</taxon>
        <taxon>Metazoa</taxon>
        <taxon>Cnidaria</taxon>
        <taxon>Anthozoa</taxon>
        <taxon>Hexacorallia</taxon>
        <taxon>Scleractinia</taxon>
        <taxon>Fungiina</taxon>
        <taxon>Poritidae</taxon>
        <taxon>Porites</taxon>
    </lineage>
</organism>
<evidence type="ECO:0000256" key="4">
    <source>
        <dbReference type="ARBA" id="ARBA00022989"/>
    </source>
</evidence>